<dbReference type="EMBL" id="JAXLQG010000027">
    <property type="protein sequence ID" value="KAK5528285.1"/>
    <property type="molecule type" value="Genomic_DNA"/>
</dbReference>
<dbReference type="AlphaFoldDB" id="A0AAV9PS40"/>
<accession>A0AAV9PS40</accession>
<organism evidence="2 3">
    <name type="scientific">Vermiconidia calcicola</name>
    <dbReference type="NCBI Taxonomy" id="1690605"/>
    <lineage>
        <taxon>Eukaryota</taxon>
        <taxon>Fungi</taxon>
        <taxon>Dikarya</taxon>
        <taxon>Ascomycota</taxon>
        <taxon>Pezizomycotina</taxon>
        <taxon>Dothideomycetes</taxon>
        <taxon>Dothideomycetidae</taxon>
        <taxon>Mycosphaerellales</taxon>
        <taxon>Extremaceae</taxon>
        <taxon>Vermiconidia</taxon>
    </lineage>
</organism>
<gene>
    <name evidence="2" type="ORF">LTR25_010592</name>
</gene>
<comment type="caution">
    <text evidence="2">The sequence shown here is derived from an EMBL/GenBank/DDBJ whole genome shotgun (WGS) entry which is preliminary data.</text>
</comment>
<dbReference type="Proteomes" id="UP001345827">
    <property type="component" value="Unassembled WGS sequence"/>
</dbReference>
<feature type="region of interest" description="Disordered" evidence="1">
    <location>
        <begin position="244"/>
        <end position="270"/>
    </location>
</feature>
<keyword evidence="3" id="KW-1185">Reference proteome</keyword>
<sequence length="361" mass="40023">MAVRSFYSKRRRDHVLELFQNGRVRDLQMTLPSPVDDGQNGGKGYILRRQSVFRAGQTGLWNESSEDEYDPDAKPKRRSMGVGGNGAKPLKRQRLNQGIAAKAQHEATVEQGGRIPSLVTFKFVKDRSKAALRDLADRHGNGYKPITGKGASVVEETSILQEILPHNRDMQFQDMRGPTYLEKMDQESANIDNVDGRVLRSRKILIREDFDMPVQKTYACSPVEIAPNTLTEIAPNTLTEIAPDTPTEIAPDTPTEIAPDTPTEIEPDTPTEIEPAISVSKSEAPLERTQHTIPPGERPAIASVPTAVEIIRSSVTTPQYPLIRQVGSSMMDPIILDESPPGSPVMSGPTDHQFRNKRYHT</sequence>
<evidence type="ECO:0000313" key="2">
    <source>
        <dbReference type="EMBL" id="KAK5528285.1"/>
    </source>
</evidence>
<proteinExistence type="predicted"/>
<reference evidence="2 3" key="1">
    <citation type="submission" date="2023-06" db="EMBL/GenBank/DDBJ databases">
        <title>Black Yeasts Isolated from many extreme environments.</title>
        <authorList>
            <person name="Coleine C."/>
            <person name="Stajich J.E."/>
            <person name="Selbmann L."/>
        </authorList>
    </citation>
    <scope>NUCLEOTIDE SEQUENCE [LARGE SCALE GENOMIC DNA]</scope>
    <source>
        <strain evidence="2 3">CCFEE 5887</strain>
    </source>
</reference>
<evidence type="ECO:0000256" key="1">
    <source>
        <dbReference type="SAM" id="MobiDB-lite"/>
    </source>
</evidence>
<evidence type="ECO:0000313" key="3">
    <source>
        <dbReference type="Proteomes" id="UP001345827"/>
    </source>
</evidence>
<feature type="region of interest" description="Disordered" evidence="1">
    <location>
        <begin position="58"/>
        <end position="90"/>
    </location>
</feature>
<name>A0AAV9PS40_9PEZI</name>
<feature type="region of interest" description="Disordered" evidence="1">
    <location>
        <begin position="337"/>
        <end position="361"/>
    </location>
</feature>
<protein>
    <submittedName>
        <fullName evidence="2">Uncharacterized protein</fullName>
    </submittedName>
</protein>